<comment type="caution">
    <text evidence="1">The sequence shown here is derived from an EMBL/GenBank/DDBJ whole genome shotgun (WGS) entry which is preliminary data.</text>
</comment>
<gene>
    <name evidence="1" type="ORF">AOQ71_20165</name>
</gene>
<proteinExistence type="predicted"/>
<keyword evidence="2" id="KW-1185">Reference proteome</keyword>
<reference evidence="1 2" key="1">
    <citation type="submission" date="2015-09" db="EMBL/GenBank/DDBJ databases">
        <title>Draft Genome Sequence of Bradyrhizobium manausense Strain BR 3351T, a Novel Symbiotic Nitrogen-Fixing Alphaproteobacterium Isolated from Brazilian Amazon Rain Forest.</title>
        <authorList>
            <person name="De Araujo J.L."/>
            <person name="Zilli J.E."/>
        </authorList>
    </citation>
    <scope>NUCLEOTIDE SEQUENCE [LARGE SCALE GENOMIC DNA]</scope>
    <source>
        <strain evidence="1 2">BR3351</strain>
    </source>
</reference>
<dbReference type="AlphaFoldDB" id="A0A0R3DQC8"/>
<evidence type="ECO:0000313" key="2">
    <source>
        <dbReference type="Proteomes" id="UP000051936"/>
    </source>
</evidence>
<dbReference type="Proteomes" id="UP000051936">
    <property type="component" value="Unassembled WGS sequence"/>
</dbReference>
<dbReference type="STRING" id="989370.AOQ71_20165"/>
<name>A0A0R3DQC8_9BRAD</name>
<dbReference type="EMBL" id="LJYG01000086">
    <property type="protein sequence ID" value="KRQ09988.1"/>
    <property type="molecule type" value="Genomic_DNA"/>
</dbReference>
<accession>A0A0R3DQC8</accession>
<protein>
    <submittedName>
        <fullName evidence="1">Uncharacterized protein</fullName>
    </submittedName>
</protein>
<evidence type="ECO:0000313" key="1">
    <source>
        <dbReference type="EMBL" id="KRQ09988.1"/>
    </source>
</evidence>
<organism evidence="1 2">
    <name type="scientific">Bradyrhizobium manausense</name>
    <dbReference type="NCBI Taxonomy" id="989370"/>
    <lineage>
        <taxon>Bacteria</taxon>
        <taxon>Pseudomonadati</taxon>
        <taxon>Pseudomonadota</taxon>
        <taxon>Alphaproteobacteria</taxon>
        <taxon>Hyphomicrobiales</taxon>
        <taxon>Nitrobacteraceae</taxon>
        <taxon>Bradyrhizobium</taxon>
    </lineage>
</organism>
<sequence>MTLAFILNTLEIYPGDGRCPAGIHAIFQCLPIRSVITQPRCEQDLVFRHMHSMVDPKQRDVGVTIAKGTEVWERARGL</sequence>